<protein>
    <recommendedName>
        <fullName evidence="3">2-haloalkanoic acid dehalogenase</fullName>
    </recommendedName>
</protein>
<dbReference type="SUPFAM" id="SSF56784">
    <property type="entry name" value="HAD-like"/>
    <property type="match status" value="1"/>
</dbReference>
<dbReference type="Proteomes" id="UP000271631">
    <property type="component" value="Unassembled WGS sequence"/>
</dbReference>
<dbReference type="InterPro" id="IPR023214">
    <property type="entry name" value="HAD_sf"/>
</dbReference>
<dbReference type="InterPro" id="IPR036412">
    <property type="entry name" value="HAD-like_sf"/>
</dbReference>
<dbReference type="EMBL" id="RBUQ01000048">
    <property type="protein sequence ID" value="RMV41953.1"/>
    <property type="molecule type" value="Genomic_DNA"/>
</dbReference>
<dbReference type="Gene3D" id="1.10.150.750">
    <property type="match status" value="1"/>
</dbReference>
<reference evidence="1 2" key="1">
    <citation type="submission" date="2018-08" db="EMBL/GenBank/DDBJ databases">
        <title>Recombination of ecologically and evolutionarily significant loci maintains genetic cohesion in the Pseudomonas syringae species complex.</title>
        <authorList>
            <person name="Dillon M."/>
            <person name="Thakur S."/>
            <person name="Almeida R.N.D."/>
            <person name="Weir B.S."/>
            <person name="Guttman D.S."/>
        </authorList>
    </citation>
    <scope>NUCLEOTIDE SEQUENCE [LARGE SCALE GENOMIC DNA]</scope>
    <source>
        <strain evidence="1 2">ICMP 11281</strain>
    </source>
</reference>
<dbReference type="AlphaFoldDB" id="A0A0N0WUF5"/>
<proteinExistence type="predicted"/>
<organism evidence="1 2">
    <name type="scientific">Pseudomonas syringae pv. maculicola</name>
    <dbReference type="NCBI Taxonomy" id="59511"/>
    <lineage>
        <taxon>Bacteria</taxon>
        <taxon>Pseudomonadati</taxon>
        <taxon>Pseudomonadota</taxon>
        <taxon>Gammaproteobacteria</taxon>
        <taxon>Pseudomonadales</taxon>
        <taxon>Pseudomonadaceae</taxon>
        <taxon>Pseudomonas</taxon>
    </lineage>
</organism>
<sequence length="224" mass="25515">METLPAMGLIDYRALLIDCDEVLVDRDSGVWAALQPLLENGLNTPDKESILTEFNDVVRTLYPRFDELGFSGLLCFAHRQLAERLAIKTSWEEGMTFARSVPDWTLFEDAPGAMLYLRKFYRLLVYADRDLQDRGILCERLGLEPDSLLSRATYPLDDTRWLAEMDLDTRDTLLVSRPPASAPGLGGLCLIRRRREQHRQPCTADICISSMADLVAQHQLSLRR</sequence>
<name>A0A0N0WUF5_PSEYM</name>
<comment type="caution">
    <text evidence="1">The sequence shown here is derived from an EMBL/GenBank/DDBJ whole genome shotgun (WGS) entry which is preliminary data.</text>
</comment>
<dbReference type="Gene3D" id="3.40.50.1000">
    <property type="entry name" value="HAD superfamily/HAD-like"/>
    <property type="match status" value="1"/>
</dbReference>
<gene>
    <name evidence="1" type="ORF">ALP13_02579</name>
</gene>
<evidence type="ECO:0000313" key="1">
    <source>
        <dbReference type="EMBL" id="RMV41953.1"/>
    </source>
</evidence>
<accession>A0A0N0WUF5</accession>
<evidence type="ECO:0008006" key="3">
    <source>
        <dbReference type="Google" id="ProtNLM"/>
    </source>
</evidence>
<evidence type="ECO:0000313" key="2">
    <source>
        <dbReference type="Proteomes" id="UP000271631"/>
    </source>
</evidence>